<dbReference type="NCBIfam" id="NF006119">
    <property type="entry name" value="PRK08264.1-5"/>
    <property type="match status" value="1"/>
</dbReference>
<dbReference type="Gene3D" id="3.40.50.720">
    <property type="entry name" value="NAD(P)-binding Rossmann-like Domain"/>
    <property type="match status" value="1"/>
</dbReference>
<evidence type="ECO:0000256" key="1">
    <source>
        <dbReference type="ARBA" id="ARBA00006484"/>
    </source>
</evidence>
<protein>
    <submittedName>
        <fullName evidence="4">Short chain dehydrogenase</fullName>
    </submittedName>
</protein>
<proteinExistence type="inferred from homology"/>
<dbReference type="AlphaFoldDB" id="F2LP29"/>
<dbReference type="PRINTS" id="PR00081">
    <property type="entry name" value="GDHRDH"/>
</dbReference>
<evidence type="ECO:0000256" key="3">
    <source>
        <dbReference type="RuleBase" id="RU000363"/>
    </source>
</evidence>
<dbReference type="KEGG" id="bgd:bgla_2g24650"/>
<dbReference type="eggNOG" id="COG0300">
    <property type="taxonomic scope" value="Bacteria"/>
</dbReference>
<dbReference type="HOGENOM" id="CLU_010194_2_6_4"/>
<dbReference type="GO" id="GO:0016020">
    <property type="term" value="C:membrane"/>
    <property type="evidence" value="ECO:0007669"/>
    <property type="project" value="TreeGrafter"/>
</dbReference>
<dbReference type="PRINTS" id="PR00080">
    <property type="entry name" value="SDRFAMILY"/>
</dbReference>
<dbReference type="RefSeq" id="WP_013691221.1">
    <property type="nucleotide sequence ID" value="NC_015376.1"/>
</dbReference>
<dbReference type="Pfam" id="PF00106">
    <property type="entry name" value="adh_short"/>
    <property type="match status" value="1"/>
</dbReference>
<dbReference type="SUPFAM" id="SSF51735">
    <property type="entry name" value="NAD(P)-binding Rossmann-fold domains"/>
    <property type="match status" value="1"/>
</dbReference>
<dbReference type="Proteomes" id="UP000008316">
    <property type="component" value="Chromosome 2"/>
</dbReference>
<dbReference type="PANTHER" id="PTHR44196:SF1">
    <property type="entry name" value="DEHYDROGENASE_REDUCTASE SDR FAMILY MEMBER 7B"/>
    <property type="match status" value="1"/>
</dbReference>
<evidence type="ECO:0000313" key="4">
    <source>
        <dbReference type="EMBL" id="AEA64895.1"/>
    </source>
</evidence>
<dbReference type="PANTHER" id="PTHR44196">
    <property type="entry name" value="DEHYDROGENASE/REDUCTASE SDR FAMILY MEMBER 7B"/>
    <property type="match status" value="1"/>
</dbReference>
<dbReference type="GO" id="GO:0016491">
    <property type="term" value="F:oxidoreductase activity"/>
    <property type="evidence" value="ECO:0007669"/>
    <property type="project" value="UniProtKB-KW"/>
</dbReference>
<name>F2LP29_BURGS</name>
<dbReference type="PROSITE" id="PS00061">
    <property type="entry name" value="ADH_SHORT"/>
    <property type="match status" value="1"/>
</dbReference>
<evidence type="ECO:0000313" key="5">
    <source>
        <dbReference type="Proteomes" id="UP000008316"/>
    </source>
</evidence>
<accession>F2LP29</accession>
<evidence type="ECO:0000256" key="2">
    <source>
        <dbReference type="ARBA" id="ARBA00023002"/>
    </source>
</evidence>
<sequence>MKLEGSVIFITGANRGLGLELAKQALARGAVKVYAAARDPATVTLPGVIPIQLDVTRPEQAEAAARECGDVTVLINNAGIGRLGSLLSDEGLPVLREQLETNLIGVLNVTRAFAGVLGRNGGGALLNMLSILSWANSPMIAGYAVSKAAAWALTNGLRNELREQGTLVTGFHASYIDTDMIRQFDVPKARPEDVVRTTLDALEAGEEEVLVDETTRQVKQGLSSGIYLQGPRAG</sequence>
<dbReference type="NCBIfam" id="NF006117">
    <property type="entry name" value="PRK08264.1-3"/>
    <property type="match status" value="1"/>
</dbReference>
<dbReference type="InterPro" id="IPR002347">
    <property type="entry name" value="SDR_fam"/>
</dbReference>
<gene>
    <name evidence="4" type="ordered locus">bgla_2g24650</name>
</gene>
<reference evidence="4 5" key="1">
    <citation type="journal article" date="2011" name="J. Bacteriol.">
        <title>Complete genome sequence of Burkholderia gladioli BSR3.</title>
        <authorList>
            <person name="Seo Y.S."/>
            <person name="Lim J."/>
            <person name="Choi B.S."/>
            <person name="Kim H."/>
            <person name="Goo E."/>
            <person name="Lee B."/>
            <person name="Lim J.S."/>
            <person name="Choi I.Y."/>
            <person name="Moon J.S."/>
            <person name="Kim J."/>
            <person name="Hwang I."/>
        </authorList>
    </citation>
    <scope>NUCLEOTIDE SEQUENCE [LARGE SCALE GENOMIC DNA]</scope>
    <source>
        <strain evidence="4 5">BSR3</strain>
    </source>
</reference>
<keyword evidence="5" id="KW-1185">Reference proteome</keyword>
<organism evidence="4 5">
    <name type="scientific">Burkholderia gladioli (strain BSR3)</name>
    <dbReference type="NCBI Taxonomy" id="999541"/>
    <lineage>
        <taxon>Bacteria</taxon>
        <taxon>Pseudomonadati</taxon>
        <taxon>Pseudomonadota</taxon>
        <taxon>Betaproteobacteria</taxon>
        <taxon>Burkholderiales</taxon>
        <taxon>Burkholderiaceae</taxon>
        <taxon>Burkholderia</taxon>
    </lineage>
</organism>
<dbReference type="InterPro" id="IPR036291">
    <property type="entry name" value="NAD(P)-bd_dom_sf"/>
</dbReference>
<dbReference type="InterPro" id="IPR020904">
    <property type="entry name" value="Sc_DH/Rdtase_CS"/>
</dbReference>
<dbReference type="EMBL" id="CP002600">
    <property type="protein sequence ID" value="AEA64895.1"/>
    <property type="molecule type" value="Genomic_DNA"/>
</dbReference>
<comment type="similarity">
    <text evidence="1 3">Belongs to the short-chain dehydrogenases/reductases (SDR) family.</text>
</comment>
<keyword evidence="2" id="KW-0560">Oxidoreductase</keyword>
<dbReference type="STRING" id="999541.bgla_2g24650"/>